<sequence>MGDDRDQVQMLTWRDPRVLAASFGPAIGAVIFVAIGAHQHRDGASLLDAGWVLALIPIPLVMSWVALARLMSSLPPDGARRQAYGTWPKEPPPRDHERSTWRAAAATAPWLITVMLATKLPPAVGVTAAAVVTGGYGWWQATRSIPRELAAARRRRSTREEVSPAGGCSRRTAAAPRRARR</sequence>
<dbReference type="EMBL" id="JAROAV010000012">
    <property type="protein sequence ID" value="MDF8263537.1"/>
    <property type="molecule type" value="Genomic_DNA"/>
</dbReference>
<accession>A0ABT6C5D4</accession>
<feature type="compositionally biased region" description="Low complexity" evidence="1">
    <location>
        <begin position="170"/>
        <end position="181"/>
    </location>
</feature>
<gene>
    <name evidence="3" type="ORF">P4R38_04660</name>
</gene>
<name>A0ABT6C5D4_9MICO</name>
<keyword evidence="2" id="KW-1133">Transmembrane helix</keyword>
<keyword evidence="2" id="KW-0472">Membrane</keyword>
<feature type="transmembrane region" description="Helical" evidence="2">
    <location>
        <begin position="49"/>
        <end position="71"/>
    </location>
</feature>
<protein>
    <submittedName>
        <fullName evidence="3">Uncharacterized protein</fullName>
    </submittedName>
</protein>
<organism evidence="3 4">
    <name type="scientific">Luteipulveratus flavus</name>
    <dbReference type="NCBI Taxonomy" id="3031728"/>
    <lineage>
        <taxon>Bacteria</taxon>
        <taxon>Bacillati</taxon>
        <taxon>Actinomycetota</taxon>
        <taxon>Actinomycetes</taxon>
        <taxon>Micrococcales</taxon>
        <taxon>Dermacoccaceae</taxon>
        <taxon>Luteipulveratus</taxon>
    </lineage>
</organism>
<keyword evidence="4" id="KW-1185">Reference proteome</keyword>
<reference evidence="3 4" key="1">
    <citation type="submission" date="2023-03" db="EMBL/GenBank/DDBJ databases">
        <title>YIM 133296 draft genome.</title>
        <authorList>
            <person name="Xiong L."/>
        </authorList>
    </citation>
    <scope>NUCLEOTIDE SEQUENCE [LARGE SCALE GENOMIC DNA]</scope>
    <source>
        <strain evidence="3 4">YIM 133296</strain>
    </source>
</reference>
<feature type="region of interest" description="Disordered" evidence="1">
    <location>
        <begin position="149"/>
        <end position="181"/>
    </location>
</feature>
<dbReference type="RefSeq" id="WP_277191249.1">
    <property type="nucleotide sequence ID" value="NZ_JAROAV010000012.1"/>
</dbReference>
<evidence type="ECO:0000313" key="3">
    <source>
        <dbReference type="EMBL" id="MDF8263537.1"/>
    </source>
</evidence>
<dbReference type="Proteomes" id="UP001528912">
    <property type="component" value="Unassembled WGS sequence"/>
</dbReference>
<keyword evidence="2" id="KW-0812">Transmembrane</keyword>
<feature type="transmembrane region" description="Helical" evidence="2">
    <location>
        <begin position="18"/>
        <end position="37"/>
    </location>
</feature>
<comment type="caution">
    <text evidence="3">The sequence shown here is derived from an EMBL/GenBank/DDBJ whole genome shotgun (WGS) entry which is preliminary data.</text>
</comment>
<evidence type="ECO:0000313" key="4">
    <source>
        <dbReference type="Proteomes" id="UP001528912"/>
    </source>
</evidence>
<evidence type="ECO:0000256" key="2">
    <source>
        <dbReference type="SAM" id="Phobius"/>
    </source>
</evidence>
<evidence type="ECO:0000256" key="1">
    <source>
        <dbReference type="SAM" id="MobiDB-lite"/>
    </source>
</evidence>
<proteinExistence type="predicted"/>